<keyword evidence="1" id="KW-0732">Signal</keyword>
<dbReference type="Proteomes" id="UP000800094">
    <property type="component" value="Unassembled WGS sequence"/>
</dbReference>
<keyword evidence="3" id="KW-1185">Reference proteome</keyword>
<evidence type="ECO:0000313" key="2">
    <source>
        <dbReference type="EMBL" id="KAF2245378.1"/>
    </source>
</evidence>
<protein>
    <submittedName>
        <fullName evidence="2">Uncharacterized protein</fullName>
    </submittedName>
</protein>
<organism evidence="2 3">
    <name type="scientific">Trematosphaeria pertusa</name>
    <dbReference type="NCBI Taxonomy" id="390896"/>
    <lineage>
        <taxon>Eukaryota</taxon>
        <taxon>Fungi</taxon>
        <taxon>Dikarya</taxon>
        <taxon>Ascomycota</taxon>
        <taxon>Pezizomycotina</taxon>
        <taxon>Dothideomycetes</taxon>
        <taxon>Pleosporomycetidae</taxon>
        <taxon>Pleosporales</taxon>
        <taxon>Massarineae</taxon>
        <taxon>Trematosphaeriaceae</taxon>
        <taxon>Trematosphaeria</taxon>
    </lineage>
</organism>
<proteinExistence type="predicted"/>
<feature type="chain" id="PRO_5025588458" evidence="1">
    <location>
        <begin position="22"/>
        <end position="207"/>
    </location>
</feature>
<evidence type="ECO:0000313" key="3">
    <source>
        <dbReference type="Proteomes" id="UP000800094"/>
    </source>
</evidence>
<sequence>MASNIFISTLNFMSSVLMTVANRLMIAYEDISSLLRQRMATHDGNAVPTRVWAASLRGARRLDSQLNPFCYTSVRQICRHHLKRVVYPHLLNNHRCLQTPRKYSRSRLSPPCSYISISVLEATVPTFYSLVLVFQVLWMAVCWACFSLEQVREDFGFGMGLNTRIDTALVHVKTRRLIDSPLVQTRTTTIHPYASLQMRTYNVISPH</sequence>
<evidence type="ECO:0000256" key="1">
    <source>
        <dbReference type="SAM" id="SignalP"/>
    </source>
</evidence>
<dbReference type="AlphaFoldDB" id="A0A6A6I5Q5"/>
<accession>A0A6A6I5Q5</accession>
<dbReference type="EMBL" id="ML987200">
    <property type="protein sequence ID" value="KAF2245378.1"/>
    <property type="molecule type" value="Genomic_DNA"/>
</dbReference>
<dbReference type="RefSeq" id="XP_033680382.1">
    <property type="nucleotide sequence ID" value="XM_033836198.1"/>
</dbReference>
<dbReference type="GeneID" id="54589528"/>
<reference evidence="2" key="1">
    <citation type="journal article" date="2020" name="Stud. Mycol.">
        <title>101 Dothideomycetes genomes: a test case for predicting lifestyles and emergence of pathogens.</title>
        <authorList>
            <person name="Haridas S."/>
            <person name="Albert R."/>
            <person name="Binder M."/>
            <person name="Bloem J."/>
            <person name="Labutti K."/>
            <person name="Salamov A."/>
            <person name="Andreopoulos B."/>
            <person name="Baker S."/>
            <person name="Barry K."/>
            <person name="Bills G."/>
            <person name="Bluhm B."/>
            <person name="Cannon C."/>
            <person name="Castanera R."/>
            <person name="Culley D."/>
            <person name="Daum C."/>
            <person name="Ezra D."/>
            <person name="Gonzalez J."/>
            <person name="Henrissat B."/>
            <person name="Kuo A."/>
            <person name="Liang C."/>
            <person name="Lipzen A."/>
            <person name="Lutzoni F."/>
            <person name="Magnuson J."/>
            <person name="Mondo S."/>
            <person name="Nolan M."/>
            <person name="Ohm R."/>
            <person name="Pangilinan J."/>
            <person name="Park H.-J."/>
            <person name="Ramirez L."/>
            <person name="Alfaro M."/>
            <person name="Sun H."/>
            <person name="Tritt A."/>
            <person name="Yoshinaga Y."/>
            <person name="Zwiers L.-H."/>
            <person name="Turgeon B."/>
            <person name="Goodwin S."/>
            <person name="Spatafora J."/>
            <person name="Crous P."/>
            <person name="Grigoriev I."/>
        </authorList>
    </citation>
    <scope>NUCLEOTIDE SEQUENCE</scope>
    <source>
        <strain evidence="2">CBS 122368</strain>
    </source>
</reference>
<feature type="signal peptide" evidence="1">
    <location>
        <begin position="1"/>
        <end position="21"/>
    </location>
</feature>
<name>A0A6A6I5Q5_9PLEO</name>
<gene>
    <name evidence="2" type="ORF">BU26DRAFT_67786</name>
</gene>